<sequence length="125" mass="14823">MTYTISDLADEFDISTRTIRFYEEKGLLTPTRTSTGQRVYTKKDRTRLQLILRGKRFGFSLNEIAEMVSLFDLDRTGKKQLEKTLQYGERKIKELTEQIEEMTALRDELEQYQANFKERLQGIEK</sequence>
<evidence type="ECO:0000313" key="4">
    <source>
        <dbReference type="EMBL" id="GAE33363.1"/>
    </source>
</evidence>
<organism evidence="4 5">
    <name type="scientific">Halalkalibacter akibai (strain ATCC 43226 / DSM 21942 / CIP 109018 / JCM 9157 / 1139)</name>
    <name type="common">Bacillus akibai</name>
    <dbReference type="NCBI Taxonomy" id="1236973"/>
    <lineage>
        <taxon>Bacteria</taxon>
        <taxon>Bacillati</taxon>
        <taxon>Bacillota</taxon>
        <taxon>Bacilli</taxon>
        <taxon>Bacillales</taxon>
        <taxon>Bacillaceae</taxon>
        <taxon>Halalkalibacter</taxon>
    </lineage>
</organism>
<dbReference type="PANTHER" id="PTHR30204">
    <property type="entry name" value="REDOX-CYCLING DRUG-SENSING TRANSCRIPTIONAL ACTIVATOR SOXR"/>
    <property type="match status" value="1"/>
</dbReference>
<accession>W4QNX1</accession>
<dbReference type="GO" id="GO:0003677">
    <property type="term" value="F:DNA binding"/>
    <property type="evidence" value="ECO:0007669"/>
    <property type="project" value="UniProtKB-KW"/>
</dbReference>
<dbReference type="InterPro" id="IPR047057">
    <property type="entry name" value="MerR_fam"/>
</dbReference>
<evidence type="ECO:0000256" key="2">
    <source>
        <dbReference type="SAM" id="Coils"/>
    </source>
</evidence>
<dbReference type="eggNOG" id="COG0789">
    <property type="taxonomic scope" value="Bacteria"/>
</dbReference>
<dbReference type="Gene3D" id="1.10.1660.10">
    <property type="match status" value="1"/>
</dbReference>
<dbReference type="SUPFAM" id="SSF46955">
    <property type="entry name" value="Putative DNA-binding domain"/>
    <property type="match status" value="1"/>
</dbReference>
<dbReference type="PROSITE" id="PS50937">
    <property type="entry name" value="HTH_MERR_2"/>
    <property type="match status" value="1"/>
</dbReference>
<dbReference type="InterPro" id="IPR009061">
    <property type="entry name" value="DNA-bd_dom_put_sf"/>
</dbReference>
<keyword evidence="1" id="KW-0238">DNA-binding</keyword>
<reference evidence="4 5" key="1">
    <citation type="journal article" date="2014" name="Genome Announc.">
        <title>Draft Genome Sequences of Three Alkaliphilic Bacillus Strains, Bacillus wakoensis JCM 9140T, Bacillus akibai JCM 9157T, and Bacillus hemicellulosilyticus JCM 9152T.</title>
        <authorList>
            <person name="Yuki M."/>
            <person name="Oshima K."/>
            <person name="Suda W."/>
            <person name="Oshida Y."/>
            <person name="Kitamura K."/>
            <person name="Iida T."/>
            <person name="Hattori M."/>
            <person name="Ohkuma M."/>
        </authorList>
    </citation>
    <scope>NUCLEOTIDE SEQUENCE [LARGE SCALE GENOMIC DNA]</scope>
    <source>
        <strain evidence="4 5">JCM 9157</strain>
    </source>
</reference>
<dbReference type="InterPro" id="IPR000551">
    <property type="entry name" value="MerR-type_HTH_dom"/>
</dbReference>
<dbReference type="STRING" id="1236973.JCM9157_361"/>
<dbReference type="PRINTS" id="PR00040">
    <property type="entry name" value="HTHMERR"/>
</dbReference>
<feature type="coiled-coil region" evidence="2">
    <location>
        <begin position="78"/>
        <end position="119"/>
    </location>
</feature>
<gene>
    <name evidence="4" type="ORF">JCM9157_361</name>
</gene>
<dbReference type="CDD" id="cd04776">
    <property type="entry name" value="HTH_GnyR"/>
    <property type="match status" value="1"/>
</dbReference>
<evidence type="ECO:0000313" key="5">
    <source>
        <dbReference type="Proteomes" id="UP000018896"/>
    </source>
</evidence>
<evidence type="ECO:0000256" key="1">
    <source>
        <dbReference type="ARBA" id="ARBA00023125"/>
    </source>
</evidence>
<comment type="caution">
    <text evidence="4">The sequence shown here is derived from an EMBL/GenBank/DDBJ whole genome shotgun (WGS) entry which is preliminary data.</text>
</comment>
<name>W4QNX1_HALA3</name>
<protein>
    <submittedName>
        <fullName evidence="4">Transcriptional regulator</fullName>
    </submittedName>
</protein>
<keyword evidence="2" id="KW-0175">Coiled coil</keyword>
<dbReference type="Pfam" id="PF13411">
    <property type="entry name" value="MerR_1"/>
    <property type="match status" value="1"/>
</dbReference>
<dbReference type="EMBL" id="BAUV01000002">
    <property type="protein sequence ID" value="GAE33363.1"/>
    <property type="molecule type" value="Genomic_DNA"/>
</dbReference>
<dbReference type="AlphaFoldDB" id="W4QNX1"/>
<dbReference type="PANTHER" id="PTHR30204:SF58">
    <property type="entry name" value="HTH-TYPE TRANSCRIPTIONAL REGULATOR YFMP"/>
    <property type="match status" value="1"/>
</dbReference>
<proteinExistence type="predicted"/>
<keyword evidence="5" id="KW-1185">Reference proteome</keyword>
<dbReference type="GO" id="GO:0003700">
    <property type="term" value="F:DNA-binding transcription factor activity"/>
    <property type="evidence" value="ECO:0007669"/>
    <property type="project" value="InterPro"/>
</dbReference>
<dbReference type="Proteomes" id="UP000018896">
    <property type="component" value="Unassembled WGS sequence"/>
</dbReference>
<evidence type="ECO:0000259" key="3">
    <source>
        <dbReference type="PROSITE" id="PS50937"/>
    </source>
</evidence>
<feature type="domain" description="HTH merR-type" evidence="3">
    <location>
        <begin position="2"/>
        <end position="70"/>
    </location>
</feature>
<dbReference type="SMART" id="SM00422">
    <property type="entry name" value="HTH_MERR"/>
    <property type="match status" value="1"/>
</dbReference>